<dbReference type="SMART" id="SM00220">
    <property type="entry name" value="S_TKc"/>
    <property type="match status" value="1"/>
</dbReference>
<feature type="region of interest" description="Disordered" evidence="7">
    <location>
        <begin position="130"/>
        <end position="194"/>
    </location>
</feature>
<dbReference type="Pfam" id="PF00069">
    <property type="entry name" value="Pkinase"/>
    <property type="match status" value="1"/>
</dbReference>
<dbReference type="Gene3D" id="1.10.510.10">
    <property type="entry name" value="Transferase(Phosphotransferase) domain 1"/>
    <property type="match status" value="1"/>
</dbReference>
<dbReference type="PROSITE" id="PS00108">
    <property type="entry name" value="PROTEIN_KINASE_ST"/>
    <property type="match status" value="1"/>
</dbReference>
<dbReference type="GO" id="GO:0004713">
    <property type="term" value="F:protein tyrosine kinase activity"/>
    <property type="evidence" value="ECO:0007669"/>
    <property type="project" value="TreeGrafter"/>
</dbReference>
<evidence type="ECO:0000259" key="8">
    <source>
        <dbReference type="PROSITE" id="PS50011"/>
    </source>
</evidence>
<comment type="similarity">
    <text evidence="5">Belongs to the protein kinase superfamily. Ser/Thr protein kinase family. GCN2 subfamily.</text>
</comment>
<dbReference type="InterPro" id="IPR000719">
    <property type="entry name" value="Prot_kinase_dom"/>
</dbReference>
<evidence type="ECO:0000256" key="2">
    <source>
        <dbReference type="ARBA" id="ARBA00022741"/>
    </source>
</evidence>
<feature type="compositionally biased region" description="Low complexity" evidence="7">
    <location>
        <begin position="402"/>
        <end position="420"/>
    </location>
</feature>
<dbReference type="InterPro" id="IPR017441">
    <property type="entry name" value="Protein_kinase_ATP_BS"/>
</dbReference>
<dbReference type="PANTHER" id="PTHR11042:SF196">
    <property type="entry name" value="MITOSIS INHIBITOR PROTEIN KINASE SWE1"/>
    <property type="match status" value="1"/>
</dbReference>
<protein>
    <recommendedName>
        <fullName evidence="8">Protein kinase domain-containing protein</fullName>
    </recommendedName>
</protein>
<dbReference type="GO" id="GO:0110031">
    <property type="term" value="P:negative regulation of G2/MI transition of meiotic cell cycle"/>
    <property type="evidence" value="ECO:0007669"/>
    <property type="project" value="TreeGrafter"/>
</dbReference>
<feature type="compositionally biased region" description="Low complexity" evidence="7">
    <location>
        <begin position="379"/>
        <end position="390"/>
    </location>
</feature>
<evidence type="ECO:0000256" key="5">
    <source>
        <dbReference type="ARBA" id="ARBA00037982"/>
    </source>
</evidence>
<name>A0A9P8SXW8_9ASCO</name>
<evidence type="ECO:0000256" key="1">
    <source>
        <dbReference type="ARBA" id="ARBA00022679"/>
    </source>
</evidence>
<comment type="caution">
    <text evidence="9">The sequence shown here is derived from an EMBL/GenBank/DDBJ whole genome shotgun (WGS) entry which is preliminary data.</text>
</comment>
<dbReference type="GO" id="GO:0005737">
    <property type="term" value="C:cytoplasm"/>
    <property type="evidence" value="ECO:0007669"/>
    <property type="project" value="TreeGrafter"/>
</dbReference>
<keyword evidence="3" id="KW-0418">Kinase</keyword>
<dbReference type="Proteomes" id="UP000788993">
    <property type="component" value="Unassembled WGS sequence"/>
</dbReference>
<dbReference type="PROSITE" id="PS00107">
    <property type="entry name" value="PROTEIN_KINASE_ATP"/>
    <property type="match status" value="1"/>
</dbReference>
<evidence type="ECO:0000256" key="6">
    <source>
        <dbReference type="PROSITE-ProRule" id="PRU10141"/>
    </source>
</evidence>
<feature type="region of interest" description="Disordered" evidence="7">
    <location>
        <begin position="599"/>
        <end position="648"/>
    </location>
</feature>
<dbReference type="GO" id="GO:0005524">
    <property type="term" value="F:ATP binding"/>
    <property type="evidence" value="ECO:0007669"/>
    <property type="project" value="UniProtKB-UniRule"/>
</dbReference>
<evidence type="ECO:0000313" key="9">
    <source>
        <dbReference type="EMBL" id="KAH3658669.1"/>
    </source>
</evidence>
<keyword evidence="10" id="KW-1185">Reference proteome</keyword>
<evidence type="ECO:0000256" key="3">
    <source>
        <dbReference type="ARBA" id="ARBA00022777"/>
    </source>
</evidence>
<feature type="region of interest" description="Disordered" evidence="7">
    <location>
        <begin position="244"/>
        <end position="265"/>
    </location>
</feature>
<feature type="compositionally biased region" description="Polar residues" evidence="7">
    <location>
        <begin position="369"/>
        <end position="378"/>
    </location>
</feature>
<dbReference type="SUPFAM" id="SSF56112">
    <property type="entry name" value="Protein kinase-like (PK-like)"/>
    <property type="match status" value="1"/>
</dbReference>
<feature type="compositionally biased region" description="Polar residues" evidence="7">
    <location>
        <begin position="244"/>
        <end position="258"/>
    </location>
</feature>
<accession>A0A9P8SXW8</accession>
<feature type="domain" description="Protein kinase" evidence="8">
    <location>
        <begin position="685"/>
        <end position="1015"/>
    </location>
</feature>
<feature type="region of interest" description="Disordered" evidence="7">
    <location>
        <begin position="546"/>
        <end position="585"/>
    </location>
</feature>
<evidence type="ECO:0000313" key="10">
    <source>
        <dbReference type="Proteomes" id="UP000788993"/>
    </source>
</evidence>
<dbReference type="InterPro" id="IPR011009">
    <property type="entry name" value="Kinase-like_dom_sf"/>
</dbReference>
<feature type="binding site" evidence="6">
    <location>
        <position position="712"/>
    </location>
    <ligand>
        <name>ATP</name>
        <dbReference type="ChEBI" id="CHEBI:30616"/>
    </ligand>
</feature>
<dbReference type="GO" id="GO:0005634">
    <property type="term" value="C:nucleus"/>
    <property type="evidence" value="ECO:0007669"/>
    <property type="project" value="TreeGrafter"/>
</dbReference>
<dbReference type="GO" id="GO:0030447">
    <property type="term" value="P:filamentous growth"/>
    <property type="evidence" value="ECO:0007669"/>
    <property type="project" value="UniProtKB-ARBA"/>
</dbReference>
<evidence type="ECO:0000256" key="4">
    <source>
        <dbReference type="ARBA" id="ARBA00022840"/>
    </source>
</evidence>
<dbReference type="PROSITE" id="PS50011">
    <property type="entry name" value="PROTEIN_KINASE_DOM"/>
    <property type="match status" value="1"/>
</dbReference>
<reference evidence="9" key="1">
    <citation type="journal article" date="2021" name="Open Biol.">
        <title>Shared evolutionary footprints suggest mitochondrial oxidative damage underlies multiple complex I losses in fungi.</title>
        <authorList>
            <person name="Schikora-Tamarit M.A."/>
            <person name="Marcet-Houben M."/>
            <person name="Nosek J."/>
            <person name="Gabaldon T."/>
        </authorList>
    </citation>
    <scope>NUCLEOTIDE SEQUENCE</scope>
    <source>
        <strain evidence="9">NCAIM Y.01608</strain>
    </source>
</reference>
<organism evidence="9 10">
    <name type="scientific">Ogataea polymorpha</name>
    <dbReference type="NCBI Taxonomy" id="460523"/>
    <lineage>
        <taxon>Eukaryota</taxon>
        <taxon>Fungi</taxon>
        <taxon>Dikarya</taxon>
        <taxon>Ascomycota</taxon>
        <taxon>Saccharomycotina</taxon>
        <taxon>Pichiomycetes</taxon>
        <taxon>Pichiales</taxon>
        <taxon>Pichiaceae</taxon>
        <taxon>Ogataea</taxon>
    </lineage>
</organism>
<dbReference type="InterPro" id="IPR008271">
    <property type="entry name" value="Ser/Thr_kinase_AS"/>
</dbReference>
<keyword evidence="1" id="KW-0808">Transferase</keyword>
<feature type="compositionally biased region" description="Polar residues" evidence="7">
    <location>
        <begin position="628"/>
        <end position="638"/>
    </location>
</feature>
<keyword evidence="4 6" id="KW-0067">ATP-binding</keyword>
<feature type="compositionally biased region" description="Polar residues" evidence="7">
    <location>
        <begin position="137"/>
        <end position="151"/>
    </location>
</feature>
<dbReference type="PANTHER" id="PTHR11042">
    <property type="entry name" value="EUKARYOTIC TRANSLATION INITIATION FACTOR 2-ALPHA KINASE EIF2-ALPHA KINASE -RELATED"/>
    <property type="match status" value="1"/>
</dbReference>
<feature type="compositionally biased region" description="Polar residues" evidence="7">
    <location>
        <begin position="66"/>
        <end position="76"/>
    </location>
</feature>
<feature type="region of interest" description="Disordered" evidence="7">
    <location>
        <begin position="450"/>
        <end position="485"/>
    </location>
</feature>
<feature type="compositionally biased region" description="Polar residues" evidence="7">
    <location>
        <begin position="573"/>
        <end position="585"/>
    </location>
</feature>
<feature type="compositionally biased region" description="Polar residues" evidence="7">
    <location>
        <begin position="24"/>
        <end position="39"/>
    </location>
</feature>
<feature type="compositionally biased region" description="Basic and acidic residues" evidence="7">
    <location>
        <begin position="164"/>
        <end position="173"/>
    </location>
</feature>
<keyword evidence="2 6" id="KW-0547">Nucleotide-binding</keyword>
<dbReference type="EMBL" id="JAEUBD010001571">
    <property type="protein sequence ID" value="KAH3658669.1"/>
    <property type="molecule type" value="Genomic_DNA"/>
</dbReference>
<feature type="region of interest" description="Disordered" evidence="7">
    <location>
        <begin position="24"/>
        <end position="78"/>
    </location>
</feature>
<feature type="compositionally biased region" description="Polar residues" evidence="7">
    <location>
        <begin position="48"/>
        <end position="59"/>
    </location>
</feature>
<dbReference type="Gene3D" id="3.30.200.20">
    <property type="entry name" value="Phosphorylase Kinase, domain 1"/>
    <property type="match status" value="1"/>
</dbReference>
<dbReference type="AlphaFoldDB" id="A0A9P8SXW8"/>
<gene>
    <name evidence="9" type="ORF">OGATHE_006393</name>
</gene>
<sequence>MQQDSPLSPKKLFINQQKQFQLNDASDLNSSMMNSTGFPLNTKKRTLYSPSSDYSTPQLSDRLKSSIENTDSPSNRNSRELLLRTFKNPSPPFATKKAALRRSAGVLNLSIETSPRKQLQKEHEITKSISDLDFGTDVTSPSGSAKTSRSTTHSRHKEPTSSPSERKLEESENFRPTGGEVSSPNSPSPFLNPSVVKKMTATSRFKKMFTNNHFNDVTDTLMCDTANRPSPDKRISPISLHMKNTASKPTKGSYTDSLSKPDKTGYETKRSEALQVHFTPKNTNGFVTPASFKSVKPLQTAFDSTGLQSKKSITLASKFKTMPETPCKRPPLGTVNVNESFESAMVNNSFESSNASTVLNSSAHKMATSSVAKSTRTGSSSSEIVSPDSSKMSPISIDGITRAARSSGGSNGSGRPVSRSQKAINTSDLESCILRFTNEFDDLYDDESHHSTSIFRDGSETKAHSPATRTENTSPDGCRRPLQGLSNTRNAFSEFGTQNNSHKGQALFNRHKLSNESSHEDFMDEDLDLENIDEMNFDGFSEFGSLENLPPTPTRLGAPHSQHGTRGAHNYLDGSTPTKHNSSWHTAYSHCSTHNMFSSGKMGERINMGPPKLSSVTAHSPKTPVDPSFTQTFQSTHNSDSHADLTSESSSTFSLANYGAHTQPLAFDESLEKKNQIDYHLMSKFGNCSLIGAGEFSVVYEIQYEGIKYAVKRTKNPLGGPKTRLRKLEEVEILKTLQAKFRSLAMEANDENLPDTGDNHENILNLINYWEHNSFLYIMTDCCENGSLDKFLVENGKVSKLDEWRVWKILNEILMGLRFIHKCGILHLDLKPANIFITFEGSLKIGDFGVASKLPIPPYFDREGDREYIAPEVISKHIYGKPADIFSCGLIMVEIAANIVLPDNGTSWQKLRSGDLTDAGKLSSSDLTDLEGSIFSSANTYSSNLTNTTMTTGISASPTELTKANHLKRMRVPSWAPSWFCDGSSALDKLVTWMIDPNPTNRPTAEEILRSYECTVVESRRKCGATIYEGDFGPQPDHEDLLLEKEVTSSTSTYKIANLCGKWNRKSSIDMILE</sequence>
<reference evidence="9" key="2">
    <citation type="submission" date="2021-01" db="EMBL/GenBank/DDBJ databases">
        <authorList>
            <person name="Schikora-Tamarit M.A."/>
        </authorList>
    </citation>
    <scope>NUCLEOTIDE SEQUENCE</scope>
    <source>
        <strain evidence="9">NCAIM Y.01608</strain>
    </source>
</reference>
<evidence type="ECO:0000256" key="7">
    <source>
        <dbReference type="SAM" id="MobiDB-lite"/>
    </source>
</evidence>
<proteinExistence type="inferred from homology"/>
<feature type="region of interest" description="Disordered" evidence="7">
    <location>
        <begin position="369"/>
        <end position="423"/>
    </location>
</feature>
<feature type="compositionally biased region" description="Low complexity" evidence="7">
    <location>
        <begin position="182"/>
        <end position="194"/>
    </location>
</feature>
<dbReference type="InterPro" id="IPR050339">
    <property type="entry name" value="CC_SR_Kinase"/>
</dbReference>